<feature type="active site" description="Proton acceptor" evidence="4">
    <location>
        <position position="150"/>
    </location>
</feature>
<dbReference type="InterPro" id="IPR016035">
    <property type="entry name" value="Acyl_Trfase/lysoPLipase"/>
</dbReference>
<gene>
    <name evidence="6" type="ORF">MuYL_3445</name>
</gene>
<organism evidence="6 7">
    <name type="scientific">Mucilaginibacter xinganensis</name>
    <dbReference type="NCBI Taxonomy" id="1234841"/>
    <lineage>
        <taxon>Bacteria</taxon>
        <taxon>Pseudomonadati</taxon>
        <taxon>Bacteroidota</taxon>
        <taxon>Sphingobacteriia</taxon>
        <taxon>Sphingobacteriales</taxon>
        <taxon>Sphingobacteriaceae</taxon>
        <taxon>Mucilaginibacter</taxon>
    </lineage>
</organism>
<comment type="caution">
    <text evidence="4">Lacks conserved residue(s) required for the propagation of feature annotation.</text>
</comment>
<keyword evidence="2 4" id="KW-0442">Lipid degradation</keyword>
<keyword evidence="7" id="KW-1185">Reference proteome</keyword>
<name>A0A223NZW9_9SPHI</name>
<dbReference type="OrthoDB" id="9770965at2"/>
<accession>A0A223NZW9</accession>
<dbReference type="CDD" id="cd07205">
    <property type="entry name" value="Pat_PNPLA6_PNPLA7_NTE1_like"/>
    <property type="match status" value="1"/>
</dbReference>
<dbReference type="PROSITE" id="PS51635">
    <property type="entry name" value="PNPLA"/>
    <property type="match status" value="1"/>
</dbReference>
<dbReference type="Pfam" id="PF01734">
    <property type="entry name" value="Patatin"/>
    <property type="match status" value="1"/>
</dbReference>
<keyword evidence="3 4" id="KW-0443">Lipid metabolism</keyword>
<dbReference type="SUPFAM" id="SSF52151">
    <property type="entry name" value="FabD/lysophospholipase-like"/>
    <property type="match status" value="1"/>
</dbReference>
<protein>
    <submittedName>
        <fullName evidence="6">O-acetyltransferase</fullName>
    </submittedName>
</protein>
<feature type="short sequence motif" description="GXSXG" evidence="4">
    <location>
        <begin position="36"/>
        <end position="40"/>
    </location>
</feature>
<keyword evidence="1 4" id="KW-0378">Hydrolase</keyword>
<dbReference type="PANTHER" id="PTHR14226">
    <property type="entry name" value="NEUROPATHY TARGET ESTERASE/SWISS CHEESE D.MELANOGASTER"/>
    <property type="match status" value="1"/>
</dbReference>
<evidence type="ECO:0000259" key="5">
    <source>
        <dbReference type="PROSITE" id="PS51635"/>
    </source>
</evidence>
<dbReference type="Proteomes" id="UP000215002">
    <property type="component" value="Chromosome"/>
</dbReference>
<evidence type="ECO:0000313" key="7">
    <source>
        <dbReference type="Proteomes" id="UP000215002"/>
    </source>
</evidence>
<evidence type="ECO:0000256" key="2">
    <source>
        <dbReference type="ARBA" id="ARBA00022963"/>
    </source>
</evidence>
<evidence type="ECO:0000256" key="1">
    <source>
        <dbReference type="ARBA" id="ARBA00022801"/>
    </source>
</evidence>
<feature type="active site" description="Nucleophile" evidence="4">
    <location>
        <position position="38"/>
    </location>
</feature>
<reference evidence="6 7" key="1">
    <citation type="submission" date="2017-08" db="EMBL/GenBank/DDBJ databases">
        <title>Complete genome sequence of Mucilaginibacter sp. strain BJC16-A31.</title>
        <authorList>
            <consortium name="Henan University of Science and Technology"/>
            <person name="You X."/>
        </authorList>
    </citation>
    <scope>NUCLEOTIDE SEQUENCE [LARGE SCALE GENOMIC DNA]</scope>
    <source>
        <strain evidence="6 7">BJC16-A31</strain>
    </source>
</reference>
<evidence type="ECO:0000313" key="6">
    <source>
        <dbReference type="EMBL" id="ASU35330.1"/>
    </source>
</evidence>
<dbReference type="EMBL" id="CP022743">
    <property type="protein sequence ID" value="ASU35330.1"/>
    <property type="molecule type" value="Genomic_DNA"/>
</dbReference>
<dbReference type="PANTHER" id="PTHR14226:SF78">
    <property type="entry name" value="SLR0060 PROTEIN"/>
    <property type="match status" value="1"/>
</dbReference>
<proteinExistence type="predicted"/>
<dbReference type="AlphaFoldDB" id="A0A223NZW9"/>
<evidence type="ECO:0000256" key="3">
    <source>
        <dbReference type="ARBA" id="ARBA00023098"/>
    </source>
</evidence>
<sequence>MKTGLVLSGGGARCIAHLGLLHGLEEMNIRPGVISGVSAGALIGALYAAGNSALKILEMVKEHSSFSVLKTVLSPVGLFSSAGIREVLRSAIPVDDFGALQIPLYVTATDLDSGVSATFSKGPLFETVVSSTAVPGIFQPVNINGLYYVDGGVLDNLPASCIRDKCDKLIGSHVNKLYPHKPKKWGRLEVMEKCFHLAIGHTVLINSLLCDVFVEPYLGGYTMFETKYADKIFEAGYLAVMEKRETIASWNQSS</sequence>
<dbReference type="Gene3D" id="3.40.1090.10">
    <property type="entry name" value="Cytosolic phospholipase A2 catalytic domain"/>
    <property type="match status" value="2"/>
</dbReference>
<evidence type="ECO:0000256" key="4">
    <source>
        <dbReference type="PROSITE-ProRule" id="PRU01161"/>
    </source>
</evidence>
<dbReference type="KEGG" id="muc:MuYL_3445"/>
<dbReference type="InterPro" id="IPR050301">
    <property type="entry name" value="NTE"/>
</dbReference>
<dbReference type="InterPro" id="IPR002641">
    <property type="entry name" value="PNPLA_dom"/>
</dbReference>
<dbReference type="RefSeq" id="WP_094571528.1">
    <property type="nucleotide sequence ID" value="NZ_CP022743.1"/>
</dbReference>
<feature type="domain" description="PNPLA" evidence="5">
    <location>
        <begin position="5"/>
        <end position="163"/>
    </location>
</feature>
<feature type="short sequence motif" description="DGA/G" evidence="4">
    <location>
        <begin position="150"/>
        <end position="152"/>
    </location>
</feature>
<keyword evidence="6" id="KW-0808">Transferase</keyword>
<dbReference type="GO" id="GO:0016740">
    <property type="term" value="F:transferase activity"/>
    <property type="evidence" value="ECO:0007669"/>
    <property type="project" value="UniProtKB-KW"/>
</dbReference>
<dbReference type="GO" id="GO:0016787">
    <property type="term" value="F:hydrolase activity"/>
    <property type="evidence" value="ECO:0007669"/>
    <property type="project" value="UniProtKB-UniRule"/>
</dbReference>
<dbReference type="GO" id="GO:0016042">
    <property type="term" value="P:lipid catabolic process"/>
    <property type="evidence" value="ECO:0007669"/>
    <property type="project" value="UniProtKB-UniRule"/>
</dbReference>